<dbReference type="AlphaFoldDB" id="A0A0L1IBI8"/>
<evidence type="ECO:0000313" key="2">
    <source>
        <dbReference type="Proteomes" id="UP000054562"/>
    </source>
</evidence>
<dbReference type="Proteomes" id="UP000054562">
    <property type="component" value="Unassembled WGS sequence"/>
</dbReference>
<dbReference type="OrthoDB" id="361667at2759"/>
<dbReference type="EMBL" id="GG665237">
    <property type="protein sequence ID" value="KNG77006.1"/>
    <property type="molecule type" value="Genomic_DNA"/>
</dbReference>
<organism evidence="1 2">
    <name type="scientific">Plasmodium falciparum IGH-CR14</name>
    <dbReference type="NCBI Taxonomy" id="580059"/>
    <lineage>
        <taxon>Eukaryota</taxon>
        <taxon>Sar</taxon>
        <taxon>Alveolata</taxon>
        <taxon>Apicomplexa</taxon>
        <taxon>Aconoidasida</taxon>
        <taxon>Haemosporida</taxon>
        <taxon>Plasmodiidae</taxon>
        <taxon>Plasmodium</taxon>
        <taxon>Plasmodium (Laverania)</taxon>
    </lineage>
</organism>
<reference evidence="2" key="2">
    <citation type="submission" date="2015-07" db="EMBL/GenBank/DDBJ databases">
        <title>The genome sequence of Plasmodium falciparum IGH-CR14.</title>
        <authorList>
            <consortium name="The Broad Institute Genome Sequencing Platform"/>
            <person name="Volkman S.K."/>
            <person name="Neafsey D.E."/>
            <person name="Dash A.P."/>
            <person name="Chitnis C.E."/>
            <person name="Hartl D.L."/>
            <person name="Young S.K."/>
            <person name="Kodira C.D."/>
            <person name="Zeng Q."/>
            <person name="Koehrsen M."/>
            <person name="Godfrey P."/>
            <person name="Alvarado L."/>
            <person name="Berlin A."/>
            <person name="Borenstein D."/>
            <person name="Chen Z."/>
            <person name="Engels R."/>
            <person name="Freedman E."/>
            <person name="Gellesch M."/>
            <person name="Goldberg J."/>
            <person name="Griggs A."/>
            <person name="Gujja S."/>
            <person name="Heiman D."/>
            <person name="Hepburn T."/>
            <person name="Howarth C."/>
            <person name="Jen D."/>
            <person name="Larson L."/>
            <person name="Lewis B."/>
            <person name="Mehta T."/>
            <person name="Park D."/>
            <person name="Pearson M."/>
            <person name="Roberts A."/>
            <person name="Saif S."/>
            <person name="Shea T."/>
            <person name="Shenoy N."/>
            <person name="Sisk P."/>
            <person name="Stolte C."/>
            <person name="Sykes S."/>
            <person name="Walk T."/>
            <person name="White J."/>
            <person name="Yandava C."/>
            <person name="Wirth D.F."/>
            <person name="Nusbaum C."/>
            <person name="Birren B."/>
        </authorList>
    </citation>
    <scope>NUCLEOTIDE SEQUENCE [LARGE SCALE GENOMIC DNA]</scope>
    <source>
        <strain evidence="2">IGH-CR14</strain>
    </source>
</reference>
<name>A0A0L1IBI8_PLAFA</name>
<evidence type="ECO:0000313" key="1">
    <source>
        <dbReference type="EMBL" id="KNG77006.1"/>
    </source>
</evidence>
<gene>
    <name evidence="1" type="ORF">PFMG_03262</name>
</gene>
<reference evidence="2" key="1">
    <citation type="submission" date="2015-07" db="EMBL/GenBank/DDBJ databases">
        <title>Annotation of Plasmodium falciparum IGH-CR14.</title>
        <authorList>
            <consortium name="The Broad Institute Genome Sequencing Platform"/>
            <person name="Volkman S.K."/>
            <person name="Neafsey D.E."/>
            <person name="Dash A.P."/>
            <person name="Chitnis C.E."/>
            <person name="Hartl D.L."/>
            <person name="Young S.K."/>
            <person name="Zeng Q."/>
            <person name="Koehrsen M."/>
            <person name="Alvarado L."/>
            <person name="Berlin A."/>
            <person name="Borenstein D."/>
            <person name="Chapman S.B."/>
            <person name="Chen Z."/>
            <person name="Engels R."/>
            <person name="Freedman E."/>
            <person name="Gellesch M."/>
            <person name="Goldberg J."/>
            <person name="Griggs A."/>
            <person name="Gujja S."/>
            <person name="Heilman E.R."/>
            <person name="Heiman D.I."/>
            <person name="Howarth C."/>
            <person name="Jen D."/>
            <person name="Larson L."/>
            <person name="Mehta T."/>
            <person name="Neiman D."/>
            <person name="Park D."/>
            <person name="Pearson M."/>
            <person name="Roberts A."/>
            <person name="Saif S."/>
            <person name="Shea T."/>
            <person name="Shenoy N."/>
            <person name="Sisk P."/>
            <person name="Stolte C."/>
            <person name="Sykes S."/>
            <person name="Walk T."/>
            <person name="White J."/>
            <person name="Yandava C."/>
            <person name="Haas B."/>
            <person name="Henn M.R."/>
            <person name="Nusbaum C."/>
            <person name="Birren B."/>
        </authorList>
    </citation>
    <scope>NUCLEOTIDE SEQUENCE [LARGE SCALE GENOMIC DNA]</scope>
    <source>
        <strain evidence="2">IGH-CR14</strain>
    </source>
</reference>
<protein>
    <submittedName>
        <fullName evidence="1">Asparagine-rich protein</fullName>
    </submittedName>
</protein>
<proteinExistence type="predicted"/>
<sequence length="685" mass="82408">MIKCKGNTFFVLKVRFNKRLIKKCGKTYIHTINNPSVDFAYKCQNTPKEGEEFFFNKEKFVNFENVNVKNLNNREFLYYIGYCSKNKLLNLNKINCVMKELEIKIISSINNSISTDFSQNKKNILNSKSYNQCNEKPFFDIHDLVKVYLNICYINSYYFLKEKRENNNTIKYKNNIIEDEGNNIFLQKGYRHTQNGTVQNMKITNYDKIRNVKNECEINGKPFNNKIDCNTNNIDFFKNDHNVYNNSCNSTLEESKEYVCNEYVKNIFNLLSIYFLQNIDLINNHYLYNVFIKILLLNIITKFSQLPCEAMCQVIPVIPLYINSEKLIYKINLIYSKKIASFNQIGHIIILFKKMLQYNMISQKNVFLSFKHLNNFIKLKKKKNKINNINQESRKEQEMENEKNDSDDHLINKVVENFETFEHNEDQVFEKKKNMMKKRNEDDIIINNHQFDSLFKNNNNNIQINDKGKSKNSNCNIQTENIKENFTNDYMNKKSTVKQKSEEIIFQNDDLLFNFKIIEMHLKHDLKNIYSLLPYEYKNFLQRIRTISCNLNKNRQGEKEIYILKKYMKMLKYKFITFTYGPYILHICDPFYKIFLQFENQWKLYPIYEQIVQKNFEMNKMNHLKKEGFKPIFICHDTFLKCKEEQEKLEYIHSILLHTQFSKYNITLKEKQNLSIPQELHYIHI</sequence>
<accession>A0A0L1IBI8</accession>